<dbReference type="AlphaFoldDB" id="A0A916Y200"/>
<proteinExistence type="predicted"/>
<name>A0A916Y200_9HYPH</name>
<reference evidence="2" key="1">
    <citation type="journal article" date="2014" name="Int. J. Syst. Evol. Microbiol.">
        <title>Complete genome sequence of Corynebacterium casei LMG S-19264T (=DSM 44701T), isolated from a smear-ripened cheese.</title>
        <authorList>
            <consortium name="US DOE Joint Genome Institute (JGI-PGF)"/>
            <person name="Walter F."/>
            <person name="Albersmeier A."/>
            <person name="Kalinowski J."/>
            <person name="Ruckert C."/>
        </authorList>
    </citation>
    <scope>NUCLEOTIDE SEQUENCE</scope>
    <source>
        <strain evidence="2">CGMCC 1.15493</strain>
    </source>
</reference>
<protein>
    <submittedName>
        <fullName evidence="2">Flagellar FlaF family protein</fullName>
    </submittedName>
</protein>
<dbReference type="Proteomes" id="UP000613160">
    <property type="component" value="Unassembled WGS sequence"/>
</dbReference>
<sequence>MYQFSYAEISQDSGASAREREKEALDHTLEILARAEKHGPRSPEAIEAIYVTRTLWSILVEDLANPENALPESLRAGLISIGLWVMRETDSVRVGKTQSFQGIIDVTTMIRDGLE</sequence>
<dbReference type="EMBL" id="BMJJ01000008">
    <property type="protein sequence ID" value="GGD27573.1"/>
    <property type="molecule type" value="Genomic_DNA"/>
</dbReference>
<keyword evidence="2" id="KW-0969">Cilium</keyword>
<comment type="caution">
    <text evidence="2">The sequence shown here is derived from an EMBL/GenBank/DDBJ whole genome shotgun (WGS) entry which is preliminary data.</text>
</comment>
<dbReference type="RefSeq" id="WP_188852753.1">
    <property type="nucleotide sequence ID" value="NZ_BMJJ01000008.1"/>
</dbReference>
<dbReference type="GO" id="GO:0044781">
    <property type="term" value="P:bacterial-type flagellum organization"/>
    <property type="evidence" value="ECO:0007669"/>
    <property type="project" value="InterPro"/>
</dbReference>
<keyword evidence="3" id="KW-1185">Reference proteome</keyword>
<gene>
    <name evidence="2" type="ORF">GCM10011335_33340</name>
</gene>
<reference evidence="2" key="2">
    <citation type="submission" date="2020-09" db="EMBL/GenBank/DDBJ databases">
        <authorList>
            <person name="Sun Q."/>
            <person name="Zhou Y."/>
        </authorList>
    </citation>
    <scope>NUCLEOTIDE SEQUENCE</scope>
    <source>
        <strain evidence="2">CGMCC 1.15493</strain>
    </source>
</reference>
<dbReference type="InterPro" id="IPR010845">
    <property type="entry name" value="FlaF"/>
</dbReference>
<feature type="region of interest" description="Disordered" evidence="1">
    <location>
        <begin position="1"/>
        <end position="20"/>
    </location>
</feature>
<keyword evidence="2" id="KW-0282">Flagellum</keyword>
<dbReference type="NCBIfam" id="NF009434">
    <property type="entry name" value="PRK12793.1"/>
    <property type="match status" value="1"/>
</dbReference>
<evidence type="ECO:0000313" key="2">
    <source>
        <dbReference type="EMBL" id="GGD27573.1"/>
    </source>
</evidence>
<organism evidence="2 3">
    <name type="scientific">Aureimonas glaciei</name>
    <dbReference type="NCBI Taxonomy" id="1776957"/>
    <lineage>
        <taxon>Bacteria</taxon>
        <taxon>Pseudomonadati</taxon>
        <taxon>Pseudomonadota</taxon>
        <taxon>Alphaproteobacteria</taxon>
        <taxon>Hyphomicrobiales</taxon>
        <taxon>Aurantimonadaceae</taxon>
        <taxon>Aureimonas</taxon>
    </lineage>
</organism>
<evidence type="ECO:0000256" key="1">
    <source>
        <dbReference type="SAM" id="MobiDB-lite"/>
    </source>
</evidence>
<dbReference type="Pfam" id="PF07309">
    <property type="entry name" value="FlaF"/>
    <property type="match status" value="1"/>
</dbReference>
<accession>A0A916Y200</accession>
<evidence type="ECO:0000313" key="3">
    <source>
        <dbReference type="Proteomes" id="UP000613160"/>
    </source>
</evidence>
<keyword evidence="2" id="KW-0966">Cell projection</keyword>